<organism evidence="2 3">
    <name type="scientific">Prorocentrum cordatum</name>
    <dbReference type="NCBI Taxonomy" id="2364126"/>
    <lineage>
        <taxon>Eukaryota</taxon>
        <taxon>Sar</taxon>
        <taxon>Alveolata</taxon>
        <taxon>Dinophyceae</taxon>
        <taxon>Prorocentrales</taxon>
        <taxon>Prorocentraceae</taxon>
        <taxon>Prorocentrum</taxon>
    </lineage>
</organism>
<dbReference type="Proteomes" id="UP001189429">
    <property type="component" value="Unassembled WGS sequence"/>
</dbReference>
<feature type="region of interest" description="Disordered" evidence="1">
    <location>
        <begin position="339"/>
        <end position="405"/>
    </location>
</feature>
<feature type="compositionally biased region" description="Polar residues" evidence="1">
    <location>
        <begin position="9"/>
        <end position="23"/>
    </location>
</feature>
<comment type="caution">
    <text evidence="2">The sequence shown here is derived from an EMBL/GenBank/DDBJ whole genome shotgun (WGS) entry which is preliminary data.</text>
</comment>
<keyword evidence="3" id="KW-1185">Reference proteome</keyword>
<evidence type="ECO:0000313" key="2">
    <source>
        <dbReference type="EMBL" id="CAK0895602.1"/>
    </source>
</evidence>
<feature type="non-terminal residue" evidence="2">
    <location>
        <position position="405"/>
    </location>
</feature>
<evidence type="ECO:0000256" key="1">
    <source>
        <dbReference type="SAM" id="MobiDB-lite"/>
    </source>
</evidence>
<protein>
    <recommendedName>
        <fullName evidence="4">RanBP2-type domain-containing protein</fullName>
    </recommendedName>
</protein>
<proteinExistence type="predicted"/>
<feature type="compositionally biased region" description="Basic residues" evidence="1">
    <location>
        <begin position="355"/>
        <end position="364"/>
    </location>
</feature>
<evidence type="ECO:0008006" key="4">
    <source>
        <dbReference type="Google" id="ProtNLM"/>
    </source>
</evidence>
<accession>A0ABN9X825</accession>
<dbReference type="EMBL" id="CAUYUJ010020062">
    <property type="protein sequence ID" value="CAK0895602.1"/>
    <property type="molecule type" value="Genomic_DNA"/>
</dbReference>
<reference evidence="2" key="1">
    <citation type="submission" date="2023-10" db="EMBL/GenBank/DDBJ databases">
        <authorList>
            <person name="Chen Y."/>
            <person name="Shah S."/>
            <person name="Dougan E. K."/>
            <person name="Thang M."/>
            <person name="Chan C."/>
        </authorList>
    </citation>
    <scope>NUCLEOTIDE SEQUENCE [LARGE SCALE GENOMIC DNA]</scope>
</reference>
<name>A0ABN9X825_9DINO</name>
<feature type="compositionally biased region" description="Low complexity" evidence="1">
    <location>
        <begin position="102"/>
        <end position="113"/>
    </location>
</feature>
<gene>
    <name evidence="2" type="ORF">PCOR1329_LOCUS74308</name>
</gene>
<feature type="region of interest" description="Disordered" evidence="1">
    <location>
        <begin position="1"/>
        <end position="28"/>
    </location>
</feature>
<feature type="region of interest" description="Disordered" evidence="1">
    <location>
        <begin position="100"/>
        <end position="132"/>
    </location>
</feature>
<evidence type="ECO:0000313" key="3">
    <source>
        <dbReference type="Proteomes" id="UP001189429"/>
    </source>
</evidence>
<sequence>MTYAPVDSWRQNAPWTGQQQSWGPQCPQRGVSVQSPFALAGAASWHSALVSSPFANTREGSRGKKSVMWACIFCPCKKNRLQSSDCKRCGKERAGPGFLPLAPRRGARGPPHNGAGGHVHRSTPDTSTDELKGLASMPHKCGDATGADWYQSVLDKKKSATRGLPRQQRIATASSSIRIGEAKLDKAAKVYEDMSSPRAEQQRSVASLSNELASAGLLHKSFLGKLHATVAAPVAPPSPPKKYEWFVRDLIAGEVAQTPLVVGCLQTAAPAWSLSAEGRQQAEVLVESFKRGPRGGHYIVVQTSCAAPQWPYLNVSELHVGGSASLPMAQRLLLAEEAQCPPSQPRADPEPLAGRQRRARRRLARQPLGRAPSARHPWLLAPPSSFAPRQATAGRESRAALFQEG</sequence>